<dbReference type="STRING" id="225164.V4AJM9"/>
<dbReference type="Gene3D" id="1.10.150.720">
    <property type="entry name" value="Haloacid dehalogenase-like hydrolase"/>
    <property type="match status" value="1"/>
</dbReference>
<proteinExistence type="predicted"/>
<dbReference type="KEGG" id="lgi:LOTGIDRAFT_136305"/>
<dbReference type="Pfam" id="PF00702">
    <property type="entry name" value="Hydrolase"/>
    <property type="match status" value="1"/>
</dbReference>
<dbReference type="HOGENOM" id="CLU_045011_8_0_1"/>
<dbReference type="SFLD" id="SFLDG01129">
    <property type="entry name" value="C1.5:_HAD__Beta-PGM__Phosphata"/>
    <property type="match status" value="1"/>
</dbReference>
<gene>
    <name evidence="1" type="ORF">LOTGIDRAFT_136305</name>
</gene>
<dbReference type="SUPFAM" id="SSF56784">
    <property type="entry name" value="HAD-like"/>
    <property type="match status" value="1"/>
</dbReference>
<dbReference type="PANTHER" id="PTHR46191:SF2">
    <property type="entry name" value="HALOACID DEHALOGENASE-LIKE HYDROLASE DOMAIN-CONTAINING PROTEIN 3"/>
    <property type="match status" value="1"/>
</dbReference>
<organism evidence="1 2">
    <name type="scientific">Lottia gigantea</name>
    <name type="common">Giant owl limpet</name>
    <dbReference type="NCBI Taxonomy" id="225164"/>
    <lineage>
        <taxon>Eukaryota</taxon>
        <taxon>Metazoa</taxon>
        <taxon>Spiralia</taxon>
        <taxon>Lophotrochozoa</taxon>
        <taxon>Mollusca</taxon>
        <taxon>Gastropoda</taxon>
        <taxon>Patellogastropoda</taxon>
        <taxon>Lottioidea</taxon>
        <taxon>Lottiidae</taxon>
        <taxon>Lottia</taxon>
    </lineage>
</organism>
<dbReference type="GeneID" id="20233788"/>
<dbReference type="InterPro" id="IPR044924">
    <property type="entry name" value="HAD-SF_hydro_IA_REG-2-like_cap"/>
</dbReference>
<dbReference type="Proteomes" id="UP000030746">
    <property type="component" value="Unassembled WGS sequence"/>
</dbReference>
<evidence type="ECO:0000313" key="2">
    <source>
        <dbReference type="Proteomes" id="UP000030746"/>
    </source>
</evidence>
<dbReference type="PANTHER" id="PTHR46191">
    <property type="match status" value="1"/>
</dbReference>
<name>V4AJM9_LOTGI</name>
<dbReference type="InterPro" id="IPR006439">
    <property type="entry name" value="HAD-SF_hydro_IA"/>
</dbReference>
<dbReference type="InterPro" id="IPR023214">
    <property type="entry name" value="HAD_sf"/>
</dbReference>
<sequence>MAHGKIKLITFDVTKTLCKISRTVGNHYSEIGAMYGVKADETVLNDAFKTLYSEHWKASPNFGVQDNSTPFKWWGSLVKDCFKQAGVINEDTKLTQISNHLYLYFSTDKAWQVLPHVKDGLDQMKKLDVKIGAISNADERLHKILRHLALQHYFDFVLASSDVGVAKPDPGIFTKALELAGITADQAVHVGDHVQNDYLGSREVGWQSFLISNNKDIPEVNPEHIIPDIRVLFEKLKDM</sequence>
<dbReference type="NCBIfam" id="TIGR01509">
    <property type="entry name" value="HAD-SF-IA-v3"/>
    <property type="match status" value="1"/>
</dbReference>
<dbReference type="Gene3D" id="3.40.50.1000">
    <property type="entry name" value="HAD superfamily/HAD-like"/>
    <property type="match status" value="1"/>
</dbReference>
<dbReference type="RefSeq" id="XP_009044972.1">
    <property type="nucleotide sequence ID" value="XM_009046724.1"/>
</dbReference>
<dbReference type="NCBIfam" id="TIGR01549">
    <property type="entry name" value="HAD-SF-IA-v1"/>
    <property type="match status" value="1"/>
</dbReference>
<accession>V4AJM9</accession>
<dbReference type="InterPro" id="IPR011949">
    <property type="entry name" value="HAD-SF_hydro_IA_REG-2-like"/>
</dbReference>
<dbReference type="AlphaFoldDB" id="V4AJM9"/>
<dbReference type="CDD" id="cd16415">
    <property type="entry name" value="HAD_dREG-2_like"/>
    <property type="match status" value="1"/>
</dbReference>
<protein>
    <recommendedName>
        <fullName evidence="3">Haloacid dehalogenase-like hydrolase domain-containing protein 3</fullName>
    </recommendedName>
</protein>
<dbReference type="OrthoDB" id="444127at2759"/>
<evidence type="ECO:0000313" key="1">
    <source>
        <dbReference type="EMBL" id="ESP04369.1"/>
    </source>
</evidence>
<reference evidence="1 2" key="1">
    <citation type="journal article" date="2013" name="Nature">
        <title>Insights into bilaterian evolution from three spiralian genomes.</title>
        <authorList>
            <person name="Simakov O."/>
            <person name="Marletaz F."/>
            <person name="Cho S.J."/>
            <person name="Edsinger-Gonzales E."/>
            <person name="Havlak P."/>
            <person name="Hellsten U."/>
            <person name="Kuo D.H."/>
            <person name="Larsson T."/>
            <person name="Lv J."/>
            <person name="Arendt D."/>
            <person name="Savage R."/>
            <person name="Osoegawa K."/>
            <person name="de Jong P."/>
            <person name="Grimwood J."/>
            <person name="Chapman J.A."/>
            <person name="Shapiro H."/>
            <person name="Aerts A."/>
            <person name="Otillar R.P."/>
            <person name="Terry A.Y."/>
            <person name="Boore J.L."/>
            <person name="Grigoriev I.V."/>
            <person name="Lindberg D.R."/>
            <person name="Seaver E.C."/>
            <person name="Weisblat D.A."/>
            <person name="Putnam N.H."/>
            <person name="Rokhsar D.S."/>
        </authorList>
    </citation>
    <scope>NUCLEOTIDE SEQUENCE [LARGE SCALE GENOMIC DNA]</scope>
</reference>
<dbReference type="InterPro" id="IPR036412">
    <property type="entry name" value="HAD-like_sf"/>
</dbReference>
<dbReference type="NCBIfam" id="TIGR02252">
    <property type="entry name" value="DREG-2"/>
    <property type="match status" value="1"/>
</dbReference>
<dbReference type="SFLD" id="SFLDS00003">
    <property type="entry name" value="Haloacid_Dehalogenase"/>
    <property type="match status" value="1"/>
</dbReference>
<dbReference type="PRINTS" id="PR00413">
    <property type="entry name" value="HADHALOGNASE"/>
</dbReference>
<dbReference type="CTD" id="20233788"/>
<dbReference type="InterPro" id="IPR051828">
    <property type="entry name" value="HAD-like_hydrolase_domain"/>
</dbReference>
<dbReference type="GO" id="GO:0005634">
    <property type="term" value="C:nucleus"/>
    <property type="evidence" value="ECO:0007669"/>
    <property type="project" value="TreeGrafter"/>
</dbReference>
<evidence type="ECO:0008006" key="3">
    <source>
        <dbReference type="Google" id="ProtNLM"/>
    </source>
</evidence>
<dbReference type="EMBL" id="KB199780">
    <property type="protein sequence ID" value="ESP04369.1"/>
    <property type="molecule type" value="Genomic_DNA"/>
</dbReference>
<dbReference type="OMA" id="WWRQLIA"/>
<keyword evidence="2" id="KW-1185">Reference proteome</keyword>